<dbReference type="SUPFAM" id="SSF81383">
    <property type="entry name" value="F-box domain"/>
    <property type="match status" value="1"/>
</dbReference>
<protein>
    <recommendedName>
        <fullName evidence="4">F-box domain-containing protein</fullName>
    </recommendedName>
</protein>
<evidence type="ECO:0000313" key="2">
    <source>
        <dbReference type="EMBL" id="GIL46158.1"/>
    </source>
</evidence>
<accession>A0A8J4ETL8</accession>
<gene>
    <name evidence="2" type="ORF">Vafri_3212</name>
</gene>
<comment type="subcellular location">
    <subcellularLocation>
        <location evidence="1">Cytoplasm</location>
        <location evidence="1">Cytoskeleton</location>
        <location evidence="1">Cilium axoneme</location>
    </subcellularLocation>
</comment>
<dbReference type="EMBL" id="BNCO01000003">
    <property type="protein sequence ID" value="GIL46158.1"/>
    <property type="molecule type" value="Genomic_DNA"/>
</dbReference>
<proteinExistence type="predicted"/>
<reference evidence="2" key="1">
    <citation type="journal article" date="2021" name="Proc. Natl. Acad. Sci. U.S.A.">
        <title>Three genomes in the algal genus Volvox reveal the fate of a haploid sex-determining region after a transition to homothallism.</title>
        <authorList>
            <person name="Yamamoto K."/>
            <person name="Hamaji T."/>
            <person name="Kawai-Toyooka H."/>
            <person name="Matsuzaki R."/>
            <person name="Takahashi F."/>
            <person name="Nishimura Y."/>
            <person name="Kawachi M."/>
            <person name="Noguchi H."/>
            <person name="Minakuchi Y."/>
            <person name="Umen J.G."/>
            <person name="Toyoda A."/>
            <person name="Nozaki H."/>
        </authorList>
    </citation>
    <scope>NUCLEOTIDE SEQUENCE</scope>
    <source>
        <strain evidence="2">NIES-3780</strain>
    </source>
</reference>
<dbReference type="InterPro" id="IPR006553">
    <property type="entry name" value="Leu-rich_rpt_Cys-con_subtyp"/>
</dbReference>
<dbReference type="InterPro" id="IPR036047">
    <property type="entry name" value="F-box-like_dom_sf"/>
</dbReference>
<dbReference type="GO" id="GO:0019005">
    <property type="term" value="C:SCF ubiquitin ligase complex"/>
    <property type="evidence" value="ECO:0007669"/>
    <property type="project" value="TreeGrafter"/>
</dbReference>
<evidence type="ECO:0008006" key="4">
    <source>
        <dbReference type="Google" id="ProtNLM"/>
    </source>
</evidence>
<dbReference type="Gene3D" id="3.80.10.10">
    <property type="entry name" value="Ribonuclease Inhibitor"/>
    <property type="match status" value="2"/>
</dbReference>
<sequence>MMLNLRDNQGSAAANIFVTLPDLPDAIHQKVLSHLLHLNDIRSVCLAACACTGLRRAAFASLALSTRMSPPVRNGKAALVALLPRLHNLTELDLSNRFRDVDDEVLAAMVGMSTLTSLSLRSCEQVTMSGLAALGGGRLLNLRVLSLHSLRGIIDLAPLTTMPSLRDLDLSWCICLQPRMMPNLHRLHRLLLRGCEQVDDSVCTALCEGPEPQLQELDMAYTRLSDVGLRTLAVRCPVLRTLGLAQNKDNLWTTGNWTEAGLCEFTRLRPDVRLVAIC</sequence>
<dbReference type="GO" id="GO:0031146">
    <property type="term" value="P:SCF-dependent proteasomal ubiquitin-dependent protein catabolic process"/>
    <property type="evidence" value="ECO:0007669"/>
    <property type="project" value="TreeGrafter"/>
</dbReference>
<dbReference type="Proteomes" id="UP000747399">
    <property type="component" value="Unassembled WGS sequence"/>
</dbReference>
<dbReference type="SUPFAM" id="SSF52047">
    <property type="entry name" value="RNI-like"/>
    <property type="match status" value="1"/>
</dbReference>
<dbReference type="InterPro" id="IPR001611">
    <property type="entry name" value="Leu-rich_rpt"/>
</dbReference>
<keyword evidence="3" id="KW-1185">Reference proteome</keyword>
<evidence type="ECO:0000313" key="3">
    <source>
        <dbReference type="Proteomes" id="UP000747399"/>
    </source>
</evidence>
<name>A0A8J4ETL8_9CHLO</name>
<dbReference type="SMART" id="SM00367">
    <property type="entry name" value="LRR_CC"/>
    <property type="match status" value="3"/>
</dbReference>
<dbReference type="InterPro" id="IPR032675">
    <property type="entry name" value="LRR_dom_sf"/>
</dbReference>
<dbReference type="GO" id="GO:0005930">
    <property type="term" value="C:axoneme"/>
    <property type="evidence" value="ECO:0007669"/>
    <property type="project" value="UniProtKB-SubCell"/>
</dbReference>
<comment type="caution">
    <text evidence="2">The sequence shown here is derived from an EMBL/GenBank/DDBJ whole genome shotgun (WGS) entry which is preliminary data.</text>
</comment>
<evidence type="ECO:0000256" key="1">
    <source>
        <dbReference type="ARBA" id="ARBA00004430"/>
    </source>
</evidence>
<dbReference type="Pfam" id="PF13516">
    <property type="entry name" value="LRR_6"/>
    <property type="match status" value="2"/>
</dbReference>
<dbReference type="PANTHER" id="PTHR13318:SF190">
    <property type="entry name" value="PARTNER OF PAIRED, ISOFORM B"/>
    <property type="match status" value="1"/>
</dbReference>
<dbReference type="PANTHER" id="PTHR13318">
    <property type="entry name" value="PARTNER OF PAIRED, ISOFORM B-RELATED"/>
    <property type="match status" value="1"/>
</dbReference>
<organism evidence="2 3">
    <name type="scientific">Volvox africanus</name>
    <dbReference type="NCBI Taxonomy" id="51714"/>
    <lineage>
        <taxon>Eukaryota</taxon>
        <taxon>Viridiplantae</taxon>
        <taxon>Chlorophyta</taxon>
        <taxon>core chlorophytes</taxon>
        <taxon>Chlorophyceae</taxon>
        <taxon>CS clade</taxon>
        <taxon>Chlamydomonadales</taxon>
        <taxon>Volvocaceae</taxon>
        <taxon>Volvox</taxon>
    </lineage>
</organism>
<dbReference type="AlphaFoldDB" id="A0A8J4ETL8"/>